<evidence type="ECO:0000256" key="1">
    <source>
        <dbReference type="SAM" id="Phobius"/>
    </source>
</evidence>
<keyword evidence="2" id="KW-0614">Plasmid</keyword>
<feature type="transmembrane region" description="Helical" evidence="1">
    <location>
        <begin position="58"/>
        <end position="82"/>
    </location>
</feature>
<reference evidence="2 3" key="1">
    <citation type="submission" date="2015-05" db="EMBL/GenBank/DDBJ databases">
        <title>Plasmid of Sphingomonas sanxanigenens NX02.</title>
        <authorList>
            <person name="Huang H."/>
            <person name="Ma T."/>
        </authorList>
    </citation>
    <scope>NUCLEOTIDE SEQUENCE [LARGE SCALE GENOMIC DNA]</scope>
    <source>
        <strain evidence="2 3">NX02</strain>
        <plasmid evidence="3">Plasmid pNXO2</plasmid>
    </source>
</reference>
<evidence type="ECO:0000313" key="3">
    <source>
        <dbReference type="Proteomes" id="UP000018851"/>
    </source>
</evidence>
<feature type="transmembrane region" description="Helical" evidence="1">
    <location>
        <begin position="185"/>
        <end position="212"/>
    </location>
</feature>
<keyword evidence="1" id="KW-0812">Transmembrane</keyword>
<organism evidence="2 3">
    <name type="scientific">Sphingomonas sanxanigenens DSM 19645 = NX02</name>
    <dbReference type="NCBI Taxonomy" id="1123269"/>
    <lineage>
        <taxon>Bacteria</taxon>
        <taxon>Pseudomonadati</taxon>
        <taxon>Pseudomonadota</taxon>
        <taxon>Alphaproteobacteria</taxon>
        <taxon>Sphingomonadales</taxon>
        <taxon>Sphingomonadaceae</taxon>
        <taxon>Sphingomonas</taxon>
    </lineage>
</organism>
<accession>A0A0F7JW63</accession>
<gene>
    <name evidence="2" type="ORF">NX02_p1185</name>
</gene>
<dbReference type="Proteomes" id="UP000018851">
    <property type="component" value="Plasmid pNXO2"/>
</dbReference>
<dbReference type="EMBL" id="CP011450">
    <property type="protein sequence ID" value="AKH18878.1"/>
    <property type="molecule type" value="Genomic_DNA"/>
</dbReference>
<proteinExistence type="predicted"/>
<evidence type="ECO:0000313" key="2">
    <source>
        <dbReference type="EMBL" id="AKH18878.1"/>
    </source>
</evidence>
<dbReference type="AlphaFoldDB" id="A0A0F7JW63"/>
<keyword evidence="1" id="KW-1133">Transmembrane helix</keyword>
<protein>
    <submittedName>
        <fullName evidence="2">Iron reductase</fullName>
    </submittedName>
</protein>
<feature type="transmembrane region" description="Helical" evidence="1">
    <location>
        <begin position="26"/>
        <end position="46"/>
    </location>
</feature>
<sequence>MLSALVLIVPAFLVHVAPRFPGSLTGSLFGIAAAVLFLLLLSYSAVKRLPWVKERTKEHVSIGAVLTFHVYAGAVGALLGIIHSGHKFQSPLGIALTLSMLTVVASGFVGRYYLAHIGQDLRDQQKELGVLRTRYDSLALAAAGLKDQAVVDPNGVPLGQLLGAMSDLEFAITARETLKRTLARWVVLHIAASIVMYALLVLHIWSGIYYGLRWLG</sequence>
<feature type="transmembrane region" description="Helical" evidence="1">
    <location>
        <begin position="94"/>
        <end position="114"/>
    </location>
</feature>
<geneLocation type="plasmid" evidence="2 3">
    <name>pNXO2</name>
</geneLocation>
<dbReference type="OrthoDB" id="128751at2"/>
<dbReference type="KEGG" id="ssan:NX02_p1185"/>
<keyword evidence="1" id="KW-0472">Membrane</keyword>
<keyword evidence="3" id="KW-1185">Reference proteome</keyword>
<name>A0A0F7JW63_9SPHN</name>